<dbReference type="FunFam" id="3.20.20.70:FF:000197">
    <property type="entry name" value="Alpha-galactosidase"/>
    <property type="match status" value="1"/>
</dbReference>
<reference evidence="14" key="1">
    <citation type="submission" date="2022-12" db="EMBL/GenBank/DDBJ databases">
        <title>Genome assemblies of Blomia tropicalis.</title>
        <authorList>
            <person name="Cui Y."/>
        </authorList>
    </citation>
    <scope>NUCLEOTIDE SEQUENCE</scope>
    <source>
        <tissue evidence="14">Adult mites</tissue>
    </source>
</reference>
<dbReference type="PROSITE" id="PS51230">
    <property type="entry name" value="EB1_C"/>
    <property type="match status" value="1"/>
</dbReference>
<dbReference type="PANTHER" id="PTHR11452:SF83">
    <property type="entry name" value="ALPHA-GALACTOSIDASE"/>
    <property type="match status" value="1"/>
</dbReference>
<feature type="compositionally biased region" description="Polar residues" evidence="10">
    <location>
        <begin position="578"/>
        <end position="594"/>
    </location>
</feature>
<dbReference type="EC" id="3.2.1.-" evidence="9"/>
<dbReference type="Proteomes" id="UP001142055">
    <property type="component" value="Chromosome 3"/>
</dbReference>
<comment type="subcellular location">
    <subcellularLocation>
        <location evidence="1">Cytoplasm</location>
        <location evidence="1">Cytoskeleton</location>
    </subcellularLocation>
</comment>
<comment type="subunit">
    <text evidence="9">Homodimer.</text>
</comment>
<dbReference type="SUPFAM" id="SSF47576">
    <property type="entry name" value="Calponin-homology domain, CH-domain"/>
    <property type="match status" value="1"/>
</dbReference>
<dbReference type="AlphaFoldDB" id="A0A9Q0RMB5"/>
<dbReference type="SUPFAM" id="SSF140612">
    <property type="entry name" value="EB1 dimerisation domain-like"/>
    <property type="match status" value="1"/>
</dbReference>
<dbReference type="InterPro" id="IPR013785">
    <property type="entry name" value="Aldolase_TIM"/>
</dbReference>
<dbReference type="PRINTS" id="PR00740">
    <property type="entry name" value="GLHYDRLASE27"/>
</dbReference>
<dbReference type="InterPro" id="IPR004953">
    <property type="entry name" value="EB1_C"/>
</dbReference>
<keyword evidence="7 9" id="KW-0326">Glycosidase</keyword>
<evidence type="ECO:0000313" key="15">
    <source>
        <dbReference type="Proteomes" id="UP001142055"/>
    </source>
</evidence>
<dbReference type="EMBL" id="JAPWDV010000003">
    <property type="protein sequence ID" value="KAJ6218306.1"/>
    <property type="molecule type" value="Genomic_DNA"/>
</dbReference>
<comment type="similarity">
    <text evidence="2 9">Belongs to the glycosyl hydrolase 27 family.</text>
</comment>
<dbReference type="CDD" id="cd14792">
    <property type="entry name" value="GH27"/>
    <property type="match status" value="1"/>
</dbReference>
<dbReference type="Pfam" id="PF00307">
    <property type="entry name" value="CH"/>
    <property type="match status" value="1"/>
</dbReference>
<dbReference type="GO" id="GO:0005874">
    <property type="term" value="C:microtubule"/>
    <property type="evidence" value="ECO:0007669"/>
    <property type="project" value="UniProtKB-KW"/>
</dbReference>
<feature type="domain" description="Calponin-homology (CH)" evidence="12">
    <location>
        <begin position="456"/>
        <end position="558"/>
    </location>
</feature>
<protein>
    <recommendedName>
        <fullName evidence="9">Alpha-galactosidase</fullName>
        <ecNumber evidence="9">3.2.1.-</ecNumber>
    </recommendedName>
</protein>
<sequence>MTKLLYSILVFIWTLSFDHRFFQCWENGLARTPPMGWMSWLKFACNVDCINYPNECINEQLYKDMIDRLVEDGYSQLGYNTVNIDDCWMEMERDPNTSRLVANKTLFPSGIRSLADYAHAKGIQLGIYEDVGTKTCGGYPGTRDQDGFDYTYIDARTFSEWRVDSLKLDGCYAEIETYNRTYPEYSKALSKQKHKIVYACSWLAYLNSFTDHEYRQIKEYCNYWRNYDDIMDSWRSVSSIIDFYRKNNQKFAQFHGPGGWFDPDMLIIGNDGLSYEQSKTQMAFWCIWSAPLLMSNDLRTIKPEFKEILMNKHLIAIDQDPLGKMGIVLEQFSSKWQQVWTKKLSPERNGENSFAILYYNNDTIGVPAIMSHKLNELIPELKSQLKYDVHDLFNDNRRIATLNIHQKLTLRVPISGSVRLVKLMPRFLVHIYEMMNENCQSYQCVNVYQTSGTTENLSRHEMLNWVNESLEADYKKVEELCSGAAYCNFIDMLYPGSIQLKKVKLRTNLEHEYIQNFKILQAAFKKVGCDKEIMINKLVKGRFQDNFEFLQWFKKFFDANYDGRSYNPSEARGRQPIGSMTSATSLGATKNIGSTKPAPNRTFSKTSSSNLTGNNIRKSCFESDTKKLEEKMQDLNLLNDTLARERNFYFNKLREIEVLCQNESSNDSEKEFKEQVLTILYAVEDGFTSPGGPGEYEDNLTTDGEY</sequence>
<dbReference type="InterPro" id="IPR002241">
    <property type="entry name" value="Glyco_hydro_27"/>
</dbReference>
<evidence type="ECO:0000256" key="7">
    <source>
        <dbReference type="ARBA" id="ARBA00023295"/>
    </source>
</evidence>
<accession>A0A9Q0RMB5</accession>
<dbReference type="Pfam" id="PF16499">
    <property type="entry name" value="Melibiase_2"/>
    <property type="match status" value="1"/>
</dbReference>
<evidence type="ECO:0000259" key="12">
    <source>
        <dbReference type="PROSITE" id="PS50021"/>
    </source>
</evidence>
<dbReference type="GO" id="GO:0005737">
    <property type="term" value="C:cytoplasm"/>
    <property type="evidence" value="ECO:0007669"/>
    <property type="project" value="TreeGrafter"/>
</dbReference>
<dbReference type="PROSITE" id="PS00512">
    <property type="entry name" value="ALPHA_GALACTOSIDASE"/>
    <property type="match status" value="1"/>
</dbReference>
<dbReference type="InterPro" id="IPR017853">
    <property type="entry name" value="GH"/>
</dbReference>
<keyword evidence="4" id="KW-0963">Cytoplasm</keyword>
<comment type="similarity">
    <text evidence="3">Belongs to the MAPRE family.</text>
</comment>
<feature type="domain" description="EB1 C-terminal" evidence="13">
    <location>
        <begin position="617"/>
        <end position="689"/>
    </location>
</feature>
<keyword evidence="9" id="KW-1015">Disulfide bond</keyword>
<dbReference type="InterPro" id="IPR036133">
    <property type="entry name" value="EB1_C_sf"/>
</dbReference>
<evidence type="ECO:0000256" key="3">
    <source>
        <dbReference type="ARBA" id="ARBA00010729"/>
    </source>
</evidence>
<evidence type="ECO:0000256" key="1">
    <source>
        <dbReference type="ARBA" id="ARBA00004245"/>
    </source>
</evidence>
<keyword evidence="11" id="KW-0732">Signal</keyword>
<evidence type="ECO:0000256" key="8">
    <source>
        <dbReference type="PROSITE-ProRule" id="PRU00576"/>
    </source>
</evidence>
<keyword evidence="8" id="KW-0493">Microtubule</keyword>
<dbReference type="Gene3D" id="3.20.20.70">
    <property type="entry name" value="Aldolase class I"/>
    <property type="match status" value="1"/>
</dbReference>
<evidence type="ECO:0000256" key="4">
    <source>
        <dbReference type="ARBA" id="ARBA00022490"/>
    </source>
</evidence>
<dbReference type="PROSITE" id="PS50021">
    <property type="entry name" value="CH"/>
    <property type="match status" value="1"/>
</dbReference>
<dbReference type="Gene3D" id="1.10.418.10">
    <property type="entry name" value="Calponin-like domain"/>
    <property type="match status" value="1"/>
</dbReference>
<dbReference type="PANTHER" id="PTHR11452">
    <property type="entry name" value="ALPHA-GALACTOSIDASE/ALPHA-N-ACETYLGALACTOSAMINIDASE"/>
    <property type="match status" value="1"/>
</dbReference>
<dbReference type="GO" id="GO:0016139">
    <property type="term" value="P:glycoside catabolic process"/>
    <property type="evidence" value="ECO:0007669"/>
    <property type="project" value="TreeGrafter"/>
</dbReference>
<dbReference type="InterPro" id="IPR013780">
    <property type="entry name" value="Glyco_hydro_b"/>
</dbReference>
<feature type="region of interest" description="Disordered" evidence="10">
    <location>
        <begin position="568"/>
        <end position="610"/>
    </location>
</feature>
<name>A0A9Q0RMB5_BLOTA</name>
<dbReference type="GO" id="GO:0004557">
    <property type="term" value="F:alpha-galactosidase activity"/>
    <property type="evidence" value="ECO:0007669"/>
    <property type="project" value="TreeGrafter"/>
</dbReference>
<evidence type="ECO:0000256" key="11">
    <source>
        <dbReference type="SAM" id="SignalP"/>
    </source>
</evidence>
<evidence type="ECO:0000313" key="14">
    <source>
        <dbReference type="EMBL" id="KAJ6218306.1"/>
    </source>
</evidence>
<evidence type="ECO:0000256" key="10">
    <source>
        <dbReference type="SAM" id="MobiDB-lite"/>
    </source>
</evidence>
<comment type="caution">
    <text evidence="14">The sequence shown here is derived from an EMBL/GenBank/DDBJ whole genome shotgun (WGS) entry which is preliminary data.</text>
</comment>
<evidence type="ECO:0000256" key="2">
    <source>
        <dbReference type="ARBA" id="ARBA00009743"/>
    </source>
</evidence>
<evidence type="ECO:0000256" key="5">
    <source>
        <dbReference type="ARBA" id="ARBA00022801"/>
    </source>
</evidence>
<dbReference type="SUPFAM" id="SSF51445">
    <property type="entry name" value="(Trans)glycosidases"/>
    <property type="match status" value="1"/>
</dbReference>
<feature type="compositionally biased region" description="Polar residues" evidence="10">
    <location>
        <begin position="601"/>
        <end position="610"/>
    </location>
</feature>
<keyword evidence="5 9" id="KW-0378">Hydrolase</keyword>
<dbReference type="FunFam" id="1.10.418.10:FF:000007">
    <property type="entry name" value="Microtubule-associated protein, RP/EB family, member 2"/>
    <property type="match status" value="1"/>
</dbReference>
<organism evidence="14 15">
    <name type="scientific">Blomia tropicalis</name>
    <name type="common">Mite</name>
    <dbReference type="NCBI Taxonomy" id="40697"/>
    <lineage>
        <taxon>Eukaryota</taxon>
        <taxon>Metazoa</taxon>
        <taxon>Ecdysozoa</taxon>
        <taxon>Arthropoda</taxon>
        <taxon>Chelicerata</taxon>
        <taxon>Arachnida</taxon>
        <taxon>Acari</taxon>
        <taxon>Acariformes</taxon>
        <taxon>Sarcoptiformes</taxon>
        <taxon>Astigmata</taxon>
        <taxon>Glycyphagoidea</taxon>
        <taxon>Echimyopodidae</taxon>
        <taxon>Blomia</taxon>
    </lineage>
</organism>
<evidence type="ECO:0000256" key="9">
    <source>
        <dbReference type="RuleBase" id="RU361168"/>
    </source>
</evidence>
<keyword evidence="15" id="KW-1185">Reference proteome</keyword>
<dbReference type="InterPro" id="IPR001715">
    <property type="entry name" value="CH_dom"/>
</dbReference>
<dbReference type="InterPro" id="IPR036872">
    <property type="entry name" value="CH_dom_sf"/>
</dbReference>
<proteinExistence type="inferred from homology"/>
<evidence type="ECO:0000259" key="13">
    <source>
        <dbReference type="PROSITE" id="PS51230"/>
    </source>
</evidence>
<dbReference type="Pfam" id="PF03271">
    <property type="entry name" value="EB1"/>
    <property type="match status" value="1"/>
</dbReference>
<evidence type="ECO:0000256" key="6">
    <source>
        <dbReference type="ARBA" id="ARBA00023212"/>
    </source>
</evidence>
<dbReference type="GO" id="GO:0008017">
    <property type="term" value="F:microtubule binding"/>
    <property type="evidence" value="ECO:0007669"/>
    <property type="project" value="InterPro"/>
</dbReference>
<feature type="signal peptide" evidence="11">
    <location>
        <begin position="1"/>
        <end position="18"/>
    </location>
</feature>
<dbReference type="Gene3D" id="1.20.5.1430">
    <property type="match status" value="1"/>
</dbReference>
<gene>
    <name evidence="14" type="ORF">RDWZM_009463</name>
</gene>
<feature type="chain" id="PRO_5040267643" description="Alpha-galactosidase" evidence="11">
    <location>
        <begin position="19"/>
        <end position="706"/>
    </location>
</feature>
<dbReference type="Gene3D" id="2.60.40.1180">
    <property type="entry name" value="Golgi alpha-mannosidase II"/>
    <property type="match status" value="1"/>
</dbReference>
<dbReference type="GO" id="GO:0009311">
    <property type="term" value="P:oligosaccharide metabolic process"/>
    <property type="evidence" value="ECO:0007669"/>
    <property type="project" value="TreeGrafter"/>
</dbReference>
<dbReference type="InterPro" id="IPR000111">
    <property type="entry name" value="Glyco_hydro_27/36_CS"/>
</dbReference>
<keyword evidence="6" id="KW-0206">Cytoskeleton</keyword>